<dbReference type="GO" id="GO:0003677">
    <property type="term" value="F:DNA binding"/>
    <property type="evidence" value="ECO:0007669"/>
    <property type="project" value="UniProtKB-KW"/>
</dbReference>
<evidence type="ECO:0000256" key="5">
    <source>
        <dbReference type="SAM" id="MobiDB-lite"/>
    </source>
</evidence>
<evidence type="ECO:0000256" key="4">
    <source>
        <dbReference type="ARBA" id="ARBA00023242"/>
    </source>
</evidence>
<reference evidence="7" key="1">
    <citation type="submission" date="2020-09" db="EMBL/GenBank/DDBJ databases">
        <title>Genome-Enabled Discovery of Anthraquinone Biosynthesis in Senna tora.</title>
        <authorList>
            <person name="Kang S.-H."/>
            <person name="Pandey R.P."/>
            <person name="Lee C.-M."/>
            <person name="Sim J.-S."/>
            <person name="Jeong J.-T."/>
            <person name="Choi B.-S."/>
            <person name="Jung M."/>
            <person name="Ginzburg D."/>
            <person name="Zhao K."/>
            <person name="Won S.Y."/>
            <person name="Oh T.-J."/>
            <person name="Yu Y."/>
            <person name="Kim N.-H."/>
            <person name="Lee O.R."/>
            <person name="Lee T.-H."/>
            <person name="Bashyal P."/>
            <person name="Kim T.-S."/>
            <person name="Lee W.-H."/>
            <person name="Kawkins C."/>
            <person name="Kim C.-K."/>
            <person name="Kim J.S."/>
            <person name="Ahn B.O."/>
            <person name="Rhee S.Y."/>
            <person name="Sohng J.K."/>
        </authorList>
    </citation>
    <scope>NUCLEOTIDE SEQUENCE</scope>
    <source>
        <tissue evidence="7">Leaf</tissue>
    </source>
</reference>
<dbReference type="Pfam" id="PF02365">
    <property type="entry name" value="NAM"/>
    <property type="match status" value="1"/>
</dbReference>
<sequence>MENFPSFVLNGGVKVPIGYRFCPTDEELVVHYLRKKVFSQPLPASVIPEFDVFQTHPRGLPGVVGMGDSREKGYFFCNRKKENLHGKVIVKIPGGSGYWKPTGKDKLIVTSRTNHVVGTRKTLVFCEPKRSSCEPKTRWVMHQLRLVVHPFQMPLADWAVYRIFLKKKKLKGKGSNNNNNITQLFKSRKVHNRLEEIEPNFIDFTTEEHGGCDHEGPPPPPSPCFSEGSDIFVSNKLD</sequence>
<gene>
    <name evidence="7" type="ORF">G2W53_040884</name>
</gene>
<name>A0A834SDZ5_9FABA</name>
<dbReference type="PROSITE" id="PS51005">
    <property type="entry name" value="NAC"/>
    <property type="match status" value="1"/>
</dbReference>
<accession>A0A834SDZ5</accession>
<keyword evidence="4" id="KW-0539">Nucleus</keyword>
<dbReference type="OrthoDB" id="676820at2759"/>
<dbReference type="GO" id="GO:0006355">
    <property type="term" value="P:regulation of DNA-templated transcription"/>
    <property type="evidence" value="ECO:0007669"/>
    <property type="project" value="InterPro"/>
</dbReference>
<dbReference type="SUPFAM" id="SSF101941">
    <property type="entry name" value="NAC domain"/>
    <property type="match status" value="1"/>
</dbReference>
<comment type="caution">
    <text evidence="7">The sequence shown here is derived from an EMBL/GenBank/DDBJ whole genome shotgun (WGS) entry which is preliminary data.</text>
</comment>
<protein>
    <submittedName>
        <fullName evidence="7">NAC domain-containing protein 83-like</fullName>
    </submittedName>
</protein>
<dbReference type="InterPro" id="IPR036093">
    <property type="entry name" value="NAC_dom_sf"/>
</dbReference>
<dbReference type="PANTHER" id="PTHR31719">
    <property type="entry name" value="NAC TRANSCRIPTION FACTOR 56"/>
    <property type="match status" value="1"/>
</dbReference>
<keyword evidence="3" id="KW-0804">Transcription</keyword>
<evidence type="ECO:0000313" key="8">
    <source>
        <dbReference type="Proteomes" id="UP000634136"/>
    </source>
</evidence>
<evidence type="ECO:0000256" key="3">
    <source>
        <dbReference type="ARBA" id="ARBA00023163"/>
    </source>
</evidence>
<dbReference type="AlphaFoldDB" id="A0A834SDZ5"/>
<keyword evidence="8" id="KW-1185">Reference proteome</keyword>
<evidence type="ECO:0000256" key="1">
    <source>
        <dbReference type="ARBA" id="ARBA00023015"/>
    </source>
</evidence>
<organism evidence="7 8">
    <name type="scientific">Senna tora</name>
    <dbReference type="NCBI Taxonomy" id="362788"/>
    <lineage>
        <taxon>Eukaryota</taxon>
        <taxon>Viridiplantae</taxon>
        <taxon>Streptophyta</taxon>
        <taxon>Embryophyta</taxon>
        <taxon>Tracheophyta</taxon>
        <taxon>Spermatophyta</taxon>
        <taxon>Magnoliopsida</taxon>
        <taxon>eudicotyledons</taxon>
        <taxon>Gunneridae</taxon>
        <taxon>Pentapetalae</taxon>
        <taxon>rosids</taxon>
        <taxon>fabids</taxon>
        <taxon>Fabales</taxon>
        <taxon>Fabaceae</taxon>
        <taxon>Caesalpinioideae</taxon>
        <taxon>Cassia clade</taxon>
        <taxon>Senna</taxon>
    </lineage>
</organism>
<evidence type="ECO:0000313" key="7">
    <source>
        <dbReference type="EMBL" id="KAF7801773.1"/>
    </source>
</evidence>
<dbReference type="Proteomes" id="UP000634136">
    <property type="component" value="Unassembled WGS sequence"/>
</dbReference>
<dbReference type="EMBL" id="JAAIUW010000013">
    <property type="protein sequence ID" value="KAF7801773.1"/>
    <property type="molecule type" value="Genomic_DNA"/>
</dbReference>
<dbReference type="Gene3D" id="2.170.150.80">
    <property type="entry name" value="NAC domain"/>
    <property type="match status" value="1"/>
</dbReference>
<proteinExistence type="predicted"/>
<evidence type="ECO:0000259" key="6">
    <source>
        <dbReference type="PROSITE" id="PS51005"/>
    </source>
</evidence>
<evidence type="ECO:0000256" key="2">
    <source>
        <dbReference type="ARBA" id="ARBA00023125"/>
    </source>
</evidence>
<feature type="region of interest" description="Disordered" evidence="5">
    <location>
        <begin position="208"/>
        <end position="238"/>
    </location>
</feature>
<dbReference type="InterPro" id="IPR003441">
    <property type="entry name" value="NAC-dom"/>
</dbReference>
<keyword evidence="2" id="KW-0238">DNA-binding</keyword>
<dbReference type="PANTHER" id="PTHR31719:SF130">
    <property type="entry name" value="NAC DOMAIN-CONTAINING PROTEIN 18"/>
    <property type="match status" value="1"/>
</dbReference>
<feature type="domain" description="NAC" evidence="6">
    <location>
        <begin position="15"/>
        <end position="166"/>
    </location>
</feature>
<keyword evidence="1" id="KW-0805">Transcription regulation</keyword>